<dbReference type="EMBL" id="CM012450">
    <property type="protein sequence ID" value="RVE63444.1"/>
    <property type="molecule type" value="Genomic_DNA"/>
</dbReference>
<organism evidence="2 3">
    <name type="scientific">Oryzias javanicus</name>
    <name type="common">Javanese ricefish</name>
    <name type="synonym">Aplocheilus javanicus</name>
    <dbReference type="NCBI Taxonomy" id="123683"/>
    <lineage>
        <taxon>Eukaryota</taxon>
        <taxon>Metazoa</taxon>
        <taxon>Chordata</taxon>
        <taxon>Craniata</taxon>
        <taxon>Vertebrata</taxon>
        <taxon>Euteleostomi</taxon>
        <taxon>Actinopterygii</taxon>
        <taxon>Neopterygii</taxon>
        <taxon>Teleostei</taxon>
        <taxon>Neoteleostei</taxon>
        <taxon>Acanthomorphata</taxon>
        <taxon>Ovalentaria</taxon>
        <taxon>Atherinomorphae</taxon>
        <taxon>Beloniformes</taxon>
        <taxon>Adrianichthyidae</taxon>
        <taxon>Oryziinae</taxon>
        <taxon>Oryzias</taxon>
    </lineage>
</organism>
<accession>A0A3S2P025</accession>
<dbReference type="AlphaFoldDB" id="A0A3S2P025"/>
<gene>
    <name evidence="2" type="ORF">OJAV_G00136340</name>
</gene>
<reference evidence="2 3" key="1">
    <citation type="submission" date="2018-11" db="EMBL/GenBank/DDBJ databases">
        <authorList>
            <person name="Lopez-Roques C."/>
            <person name="Donnadieu C."/>
            <person name="Bouchez O."/>
            <person name="Klopp C."/>
            <person name="Cabau C."/>
            <person name="Zahm M."/>
        </authorList>
    </citation>
    <scope>NUCLEOTIDE SEQUENCE [LARGE SCALE GENOMIC DNA]</scope>
    <source>
        <strain evidence="2">RS831</strain>
        <tissue evidence="2">Whole body</tissue>
    </source>
</reference>
<name>A0A3S2P025_ORYJA</name>
<dbReference type="OrthoDB" id="5376140at2759"/>
<proteinExistence type="predicted"/>
<keyword evidence="3" id="KW-1185">Reference proteome</keyword>
<dbReference type="Proteomes" id="UP000283210">
    <property type="component" value="Chromosome 14"/>
</dbReference>
<reference evidence="2 3" key="2">
    <citation type="submission" date="2019-01" db="EMBL/GenBank/DDBJ databases">
        <title>A chromosome length genome reference of the Java medaka (oryzias javanicus).</title>
        <authorList>
            <person name="Herpin A."/>
            <person name="Takehana Y."/>
            <person name="Naruse K."/>
            <person name="Ansai S."/>
            <person name="Kawaguchi M."/>
        </authorList>
    </citation>
    <scope>NUCLEOTIDE SEQUENCE [LARGE SCALE GENOMIC DNA]</scope>
    <source>
        <strain evidence="2">RS831</strain>
        <tissue evidence="2">Whole body</tissue>
    </source>
</reference>
<sequence length="94" mass="10570">MSSSLEVHGREFQPNGDLDTASTEQEPRQDEPDEPLRGNSPEVRGPSRQRKWSDEEVEAMEKTLMEFISLRKVPGKMPCQLCIQTSPAALGNRT</sequence>
<protein>
    <submittedName>
        <fullName evidence="2">Uncharacterized protein</fullName>
    </submittedName>
</protein>
<evidence type="ECO:0000256" key="1">
    <source>
        <dbReference type="SAM" id="MobiDB-lite"/>
    </source>
</evidence>
<feature type="compositionally biased region" description="Basic and acidic residues" evidence="1">
    <location>
        <begin position="25"/>
        <end position="36"/>
    </location>
</feature>
<evidence type="ECO:0000313" key="2">
    <source>
        <dbReference type="EMBL" id="RVE63444.1"/>
    </source>
</evidence>
<evidence type="ECO:0000313" key="3">
    <source>
        <dbReference type="Proteomes" id="UP000283210"/>
    </source>
</evidence>
<feature type="region of interest" description="Disordered" evidence="1">
    <location>
        <begin position="1"/>
        <end position="56"/>
    </location>
</feature>